<evidence type="ECO:0000256" key="1">
    <source>
        <dbReference type="SAM" id="Phobius"/>
    </source>
</evidence>
<dbReference type="Proteomes" id="UP001049176">
    <property type="component" value="Chromosome 7"/>
</dbReference>
<feature type="transmembrane region" description="Helical" evidence="1">
    <location>
        <begin position="26"/>
        <end position="47"/>
    </location>
</feature>
<organism evidence="2 3">
    <name type="scientific">Marasmius oreades</name>
    <name type="common">fairy-ring Marasmius</name>
    <dbReference type="NCBI Taxonomy" id="181124"/>
    <lineage>
        <taxon>Eukaryota</taxon>
        <taxon>Fungi</taxon>
        <taxon>Dikarya</taxon>
        <taxon>Basidiomycota</taxon>
        <taxon>Agaricomycotina</taxon>
        <taxon>Agaricomycetes</taxon>
        <taxon>Agaricomycetidae</taxon>
        <taxon>Agaricales</taxon>
        <taxon>Marasmiineae</taxon>
        <taxon>Marasmiaceae</taxon>
        <taxon>Marasmius</taxon>
    </lineage>
</organism>
<proteinExistence type="predicted"/>
<keyword evidence="3" id="KW-1185">Reference proteome</keyword>
<keyword evidence="1" id="KW-0812">Transmembrane</keyword>
<reference evidence="2" key="1">
    <citation type="journal article" date="2021" name="Genome Biol. Evol.">
        <title>The assembled and annotated genome of the fairy-ring fungus Marasmius oreades.</title>
        <authorList>
            <person name="Hiltunen M."/>
            <person name="Ament-Velasquez S.L."/>
            <person name="Johannesson H."/>
        </authorList>
    </citation>
    <scope>NUCLEOTIDE SEQUENCE</scope>
    <source>
        <strain evidence="2">03SP1</strain>
    </source>
</reference>
<dbReference type="AlphaFoldDB" id="A0A9P7RTG6"/>
<sequence length="206" mass="23140">MIAVHPLSPLPVILALRVWAVWKKSILVGVGLGVYFLACWVPCYVFLGQFLSAMEFAILPYPQFRGCFISGGSHVIYLCWVLLMIYDIGTLVMILVPGFKAYRRGGRSELVKTVYRDGVVYYGLIFSVSMLNVIVALTLPPDLVHLLSSFERVLHSILTSRAVLHIRQIGLQQSHPTESISHELSTDFSLSTSSSFSDRFVRTWKT</sequence>
<feature type="transmembrane region" description="Helical" evidence="1">
    <location>
        <begin position="75"/>
        <end position="99"/>
    </location>
</feature>
<dbReference type="EMBL" id="CM032187">
    <property type="protein sequence ID" value="KAG7089065.1"/>
    <property type="molecule type" value="Genomic_DNA"/>
</dbReference>
<comment type="caution">
    <text evidence="2">The sequence shown here is derived from an EMBL/GenBank/DDBJ whole genome shotgun (WGS) entry which is preliminary data.</text>
</comment>
<name>A0A9P7RTG6_9AGAR</name>
<keyword evidence="1" id="KW-1133">Transmembrane helix</keyword>
<evidence type="ECO:0000313" key="2">
    <source>
        <dbReference type="EMBL" id="KAG7089065.1"/>
    </source>
</evidence>
<dbReference type="KEGG" id="more:E1B28_010775"/>
<feature type="transmembrane region" description="Helical" evidence="1">
    <location>
        <begin position="119"/>
        <end position="139"/>
    </location>
</feature>
<protein>
    <submittedName>
        <fullName evidence="2">Uncharacterized protein</fullName>
    </submittedName>
</protein>
<accession>A0A9P7RTG6</accession>
<keyword evidence="1" id="KW-0472">Membrane</keyword>
<dbReference type="GeneID" id="66079850"/>
<dbReference type="OrthoDB" id="2645170at2759"/>
<dbReference type="RefSeq" id="XP_043005535.1">
    <property type="nucleotide sequence ID" value="XM_043155753.1"/>
</dbReference>
<evidence type="ECO:0000313" key="3">
    <source>
        <dbReference type="Proteomes" id="UP001049176"/>
    </source>
</evidence>
<gene>
    <name evidence="2" type="ORF">E1B28_010775</name>
</gene>